<dbReference type="OrthoDB" id="2117591at2759"/>
<dbReference type="EMBL" id="MVBO01000070">
    <property type="protein sequence ID" value="OZJ03747.1"/>
    <property type="molecule type" value="Genomic_DNA"/>
</dbReference>
<feature type="compositionally biased region" description="Polar residues" evidence="1">
    <location>
        <begin position="20"/>
        <end position="29"/>
    </location>
</feature>
<accession>A0A261XZF5</accession>
<feature type="compositionally biased region" description="Basic and acidic residues" evidence="1">
    <location>
        <begin position="1"/>
        <end position="16"/>
    </location>
</feature>
<proteinExistence type="predicted"/>
<feature type="compositionally biased region" description="Low complexity" evidence="1">
    <location>
        <begin position="109"/>
        <end position="123"/>
    </location>
</feature>
<reference evidence="3 4" key="1">
    <citation type="journal article" date="2017" name="Mycologia">
        <title>Bifiguratus adelaidae, gen. et sp. nov., a new member of Mucoromycotina in endophytic and soil-dwelling habitats.</title>
        <authorList>
            <person name="Torres-Cruz T.J."/>
            <person name="Billingsley Tobias T.L."/>
            <person name="Almatruk M."/>
            <person name="Hesse C."/>
            <person name="Kuske C.R."/>
            <person name="Desiro A."/>
            <person name="Benucci G.M."/>
            <person name="Bonito G."/>
            <person name="Stajich J.E."/>
            <person name="Dunlap C."/>
            <person name="Arnold A.E."/>
            <person name="Porras-Alfaro A."/>
        </authorList>
    </citation>
    <scope>NUCLEOTIDE SEQUENCE [LARGE SCALE GENOMIC DNA]</scope>
    <source>
        <strain evidence="3 4">AZ0501</strain>
    </source>
</reference>
<organism evidence="3 4">
    <name type="scientific">Bifiguratus adelaidae</name>
    <dbReference type="NCBI Taxonomy" id="1938954"/>
    <lineage>
        <taxon>Eukaryota</taxon>
        <taxon>Fungi</taxon>
        <taxon>Fungi incertae sedis</taxon>
        <taxon>Mucoromycota</taxon>
        <taxon>Mucoromycotina</taxon>
        <taxon>Endogonomycetes</taxon>
        <taxon>Endogonales</taxon>
        <taxon>Endogonales incertae sedis</taxon>
        <taxon>Bifiguratus</taxon>
    </lineage>
</organism>
<dbReference type="AlphaFoldDB" id="A0A261XZF5"/>
<dbReference type="InterPro" id="IPR019236">
    <property type="entry name" value="APP1_cat"/>
</dbReference>
<dbReference type="GO" id="GO:0008195">
    <property type="term" value="F:phosphatidate phosphatase activity"/>
    <property type="evidence" value="ECO:0007669"/>
    <property type="project" value="InterPro"/>
</dbReference>
<dbReference type="Proteomes" id="UP000242875">
    <property type="component" value="Unassembled WGS sequence"/>
</dbReference>
<evidence type="ECO:0000259" key="2">
    <source>
        <dbReference type="Pfam" id="PF09949"/>
    </source>
</evidence>
<gene>
    <name evidence="3" type="ORF">BZG36_03061</name>
</gene>
<evidence type="ECO:0000256" key="1">
    <source>
        <dbReference type="SAM" id="MobiDB-lite"/>
    </source>
</evidence>
<dbReference type="Pfam" id="PF09949">
    <property type="entry name" value="APP1_cat"/>
    <property type="match status" value="1"/>
</dbReference>
<feature type="domain" description="Phosphatidate phosphatase APP1 catalytic" evidence="2">
    <location>
        <begin position="325"/>
        <end position="466"/>
    </location>
</feature>
<dbReference type="PANTHER" id="PTHR28208:SF3">
    <property type="entry name" value="PHOSPHATIDATE PHOSPHATASE APP1"/>
    <property type="match status" value="1"/>
</dbReference>
<keyword evidence="4" id="KW-1185">Reference proteome</keyword>
<dbReference type="InterPro" id="IPR052935">
    <property type="entry name" value="Mg2+_PAP"/>
</dbReference>
<sequence>MLSGTDKSDNGPDLKRQGSQKDGSGTVKTQEQETAETPGGGVVTKQNFGGFVSQLTQRVTSGLARRRKSYAEEEQGPAGNVAATDIGAVGGKESPEEKAADALLNEEIPSSSTGPVSTESSDSPAGSEEQLHADIPQVETTEDVQELKQPPKSEHIMFFPNYGWKTVDKAGNEVWRAKVSGWTFSMPPHSTAETILLALLRRAAGVALDSDEHKRLQERADMFFTSSMKRIPMQVDILGMISNGGKAFNATDLVVETETVIQEPLQISSGDKGAWEEQFTINPKDLKDHGQVLEGSHHVVRIKGFHQGMVAPAYGFVDLIEPEGISIITDIDDTIKVTNIPDGKEVILENTFFREATEVTGVSNIYTKLAERGVAFHYVSNGPWQCFPMLQRFFEGYNFPAGSAHLRVINTEDFYTTISAKPGQHKLTQFPKRKFILIGDTGELDLEVYSQVYKLLPDQVLKIFIHDVSSARAVEADKLAQDEKQRKLTHGTYLETLRAAIGADERMKGEGNMAASAVDAVTHTEDSELQRAAMDPKRTTESRLALFEERIKQISEGIRPGVFSLFKDPRVFLEDPVVQAALGNSNK</sequence>
<comment type="caution">
    <text evidence="3">The sequence shown here is derived from an EMBL/GenBank/DDBJ whole genome shotgun (WGS) entry which is preliminary data.</text>
</comment>
<name>A0A261XZF5_9FUNG</name>
<evidence type="ECO:0000313" key="3">
    <source>
        <dbReference type="EMBL" id="OZJ03747.1"/>
    </source>
</evidence>
<evidence type="ECO:0000313" key="4">
    <source>
        <dbReference type="Proteomes" id="UP000242875"/>
    </source>
</evidence>
<protein>
    <recommendedName>
        <fullName evidence="2">Phosphatidate phosphatase APP1 catalytic domain-containing protein</fullName>
    </recommendedName>
</protein>
<feature type="region of interest" description="Disordered" evidence="1">
    <location>
        <begin position="1"/>
        <end position="152"/>
    </location>
</feature>
<dbReference type="PANTHER" id="PTHR28208">
    <property type="entry name" value="PHOSPHATIDATE PHOSPHATASE APP1"/>
    <property type="match status" value="1"/>
</dbReference>